<evidence type="ECO:0008006" key="4">
    <source>
        <dbReference type="Google" id="ProtNLM"/>
    </source>
</evidence>
<protein>
    <recommendedName>
        <fullName evidence="4">SMP-30/Gluconolactonase/LRE-like region domain-containing protein</fullName>
    </recommendedName>
</protein>
<evidence type="ECO:0000313" key="2">
    <source>
        <dbReference type="EMBL" id="MBB4084249.1"/>
    </source>
</evidence>
<sequence>MRRFGGAVVGLTLAFCAGDASAQALETVASSPAEPWLIESTGRVASGILVVSSVHRAGLFTVGEDGALTPFGPTDRQAMFGLISEMGRGSIWVASSPSPHDEREDRPAELLQLEINSGDVVGTFGADGEGHAFGDIALGADGEIFVADTGTRQILVLRPGEARLQPLVQLPERGSPQGMVVSPDGRWLVFSDYGTGLHRIDLSEGFGLRDFTTAEFTPLSGPEGVELRGIDGLIGWETDGLIAIQNGTRTPRVLRLRLSPDFSTVTRREALLEGGALSEPTTGYVEGGNQLIFVSRSQWTDFDREGRPTTDAPAPAVVSRFLIPLEPQP</sequence>
<organism evidence="2 3">
    <name type="scientific">Brevundimonas lenta</name>
    <dbReference type="NCBI Taxonomy" id="424796"/>
    <lineage>
        <taxon>Bacteria</taxon>
        <taxon>Pseudomonadati</taxon>
        <taxon>Pseudomonadota</taxon>
        <taxon>Alphaproteobacteria</taxon>
        <taxon>Caulobacterales</taxon>
        <taxon>Caulobacteraceae</taxon>
        <taxon>Brevundimonas</taxon>
    </lineage>
</organism>
<accession>A0A7W6JFM7</accession>
<dbReference type="SUPFAM" id="SSF75011">
    <property type="entry name" value="3-carboxy-cis,cis-mucoante lactonizing enzyme"/>
    <property type="match status" value="1"/>
</dbReference>
<feature type="chain" id="PRO_5031205204" description="SMP-30/Gluconolactonase/LRE-like region domain-containing protein" evidence="1">
    <location>
        <begin position="23"/>
        <end position="329"/>
    </location>
</feature>
<name>A0A7W6JFM7_9CAUL</name>
<gene>
    <name evidence="2" type="ORF">GGR12_003137</name>
</gene>
<feature type="signal peptide" evidence="1">
    <location>
        <begin position="1"/>
        <end position="22"/>
    </location>
</feature>
<evidence type="ECO:0000256" key="1">
    <source>
        <dbReference type="SAM" id="SignalP"/>
    </source>
</evidence>
<reference evidence="2 3" key="1">
    <citation type="submission" date="2020-08" db="EMBL/GenBank/DDBJ databases">
        <title>Genomic Encyclopedia of Type Strains, Phase IV (KMG-IV): sequencing the most valuable type-strain genomes for metagenomic binning, comparative biology and taxonomic classification.</title>
        <authorList>
            <person name="Goeker M."/>
        </authorList>
    </citation>
    <scope>NUCLEOTIDE SEQUENCE [LARGE SCALE GENOMIC DNA]</scope>
    <source>
        <strain evidence="2 3">DSM 23960</strain>
    </source>
</reference>
<evidence type="ECO:0000313" key="3">
    <source>
        <dbReference type="Proteomes" id="UP000529946"/>
    </source>
</evidence>
<keyword evidence="3" id="KW-1185">Reference proteome</keyword>
<keyword evidence="1" id="KW-0732">Signal</keyword>
<dbReference type="Gene3D" id="2.120.10.30">
    <property type="entry name" value="TolB, C-terminal domain"/>
    <property type="match status" value="1"/>
</dbReference>
<dbReference type="RefSeq" id="WP_183205535.1">
    <property type="nucleotide sequence ID" value="NZ_BAAAER010000003.1"/>
</dbReference>
<comment type="caution">
    <text evidence="2">The sequence shown here is derived from an EMBL/GenBank/DDBJ whole genome shotgun (WGS) entry which is preliminary data.</text>
</comment>
<dbReference type="AlphaFoldDB" id="A0A7W6JFM7"/>
<dbReference type="InterPro" id="IPR011042">
    <property type="entry name" value="6-blade_b-propeller_TolB-like"/>
</dbReference>
<proteinExistence type="predicted"/>
<dbReference type="Proteomes" id="UP000529946">
    <property type="component" value="Unassembled WGS sequence"/>
</dbReference>
<dbReference type="EMBL" id="JACIDM010000003">
    <property type="protein sequence ID" value="MBB4084249.1"/>
    <property type="molecule type" value="Genomic_DNA"/>
</dbReference>